<sequence length="217" mass="24145">MAWLLHQCHQSCCIHLLRSRVQAFPLPVLGLERGFLEHKPLAAGKARRAGNNLKGLEIPQSWCVMIKANKSLHRDSVKVALATGRLIPLYSAGETKAMASSLPITHTSVEAWKTQGGAKGLLQQFLRCQLKGYGDQSNCPKSCQHNSPVPYDTPPQTTRIQDAGINTVTAKRVSALRNHFNYFDHFPVKVTYKAMPLNHEPQIYSLHVPCEKLSSLK</sequence>
<name>A0A3L8SDC1_CHLGU</name>
<proteinExistence type="predicted"/>
<gene>
    <name evidence="1" type="ORF">DV515_00009172</name>
</gene>
<evidence type="ECO:0000313" key="1">
    <source>
        <dbReference type="EMBL" id="RLW00246.1"/>
    </source>
</evidence>
<reference evidence="1 2" key="1">
    <citation type="journal article" date="2018" name="Proc. R. Soc. B">
        <title>A non-coding region near Follistatin controls head colour polymorphism in the Gouldian finch.</title>
        <authorList>
            <person name="Toomey M.B."/>
            <person name="Marques C.I."/>
            <person name="Andrade P."/>
            <person name="Araujo P.M."/>
            <person name="Sabatino S."/>
            <person name="Gazda M.A."/>
            <person name="Afonso S."/>
            <person name="Lopes R.J."/>
            <person name="Corbo J.C."/>
            <person name="Carneiro M."/>
        </authorList>
    </citation>
    <scope>NUCLEOTIDE SEQUENCE [LARGE SCALE GENOMIC DNA]</scope>
    <source>
        <strain evidence="1">Red01</strain>
        <tissue evidence="1">Muscle</tissue>
    </source>
</reference>
<evidence type="ECO:0000313" key="2">
    <source>
        <dbReference type="Proteomes" id="UP000276834"/>
    </source>
</evidence>
<accession>A0A3L8SDC1</accession>
<protein>
    <submittedName>
        <fullName evidence="1">Uncharacterized protein</fullName>
    </submittedName>
</protein>
<dbReference type="Proteomes" id="UP000276834">
    <property type="component" value="Unassembled WGS sequence"/>
</dbReference>
<comment type="caution">
    <text evidence="1">The sequence shown here is derived from an EMBL/GenBank/DDBJ whole genome shotgun (WGS) entry which is preliminary data.</text>
</comment>
<organism evidence="1 2">
    <name type="scientific">Chloebia gouldiae</name>
    <name type="common">Gouldian finch</name>
    <name type="synonym">Erythrura gouldiae</name>
    <dbReference type="NCBI Taxonomy" id="44316"/>
    <lineage>
        <taxon>Eukaryota</taxon>
        <taxon>Metazoa</taxon>
        <taxon>Chordata</taxon>
        <taxon>Craniata</taxon>
        <taxon>Vertebrata</taxon>
        <taxon>Euteleostomi</taxon>
        <taxon>Archelosauria</taxon>
        <taxon>Archosauria</taxon>
        <taxon>Dinosauria</taxon>
        <taxon>Saurischia</taxon>
        <taxon>Theropoda</taxon>
        <taxon>Coelurosauria</taxon>
        <taxon>Aves</taxon>
        <taxon>Neognathae</taxon>
        <taxon>Neoaves</taxon>
        <taxon>Telluraves</taxon>
        <taxon>Australaves</taxon>
        <taxon>Passeriformes</taxon>
        <taxon>Passeroidea</taxon>
        <taxon>Passeridae</taxon>
        <taxon>Chloebia</taxon>
    </lineage>
</organism>
<keyword evidence="2" id="KW-1185">Reference proteome</keyword>
<dbReference type="AlphaFoldDB" id="A0A3L8SDC1"/>
<dbReference type="EMBL" id="QUSF01000028">
    <property type="protein sequence ID" value="RLW00246.1"/>
    <property type="molecule type" value="Genomic_DNA"/>
</dbReference>